<dbReference type="InterPro" id="IPR013702">
    <property type="entry name" value="FIST_domain_N"/>
</dbReference>
<reference evidence="2 3" key="1">
    <citation type="submission" date="2015-09" db="EMBL/GenBank/DDBJ databases">
        <title>Genome sequence of Acetobacterium wieringae DSM 1911.</title>
        <authorList>
            <person name="Poehlein A."/>
            <person name="Bengelsdorf F.R."/>
            <person name="Schiel-Bengelsdorf B."/>
            <person name="Duerre P."/>
            <person name="Daniel R."/>
        </authorList>
    </citation>
    <scope>NUCLEOTIDE SEQUENCE [LARGE SCALE GENOMIC DNA]</scope>
    <source>
        <strain evidence="2 3">DSM 1911</strain>
    </source>
</reference>
<feature type="domain" description="GGDEF" evidence="1">
    <location>
        <begin position="518"/>
        <end position="645"/>
    </location>
</feature>
<dbReference type="CDD" id="cd01949">
    <property type="entry name" value="GGDEF"/>
    <property type="match status" value="1"/>
</dbReference>
<dbReference type="InterPro" id="IPR050469">
    <property type="entry name" value="Diguanylate_Cyclase"/>
</dbReference>
<dbReference type="GO" id="GO:0052621">
    <property type="term" value="F:diguanylate cyclase activity"/>
    <property type="evidence" value="ECO:0007669"/>
    <property type="project" value="TreeGrafter"/>
</dbReference>
<gene>
    <name evidence="2" type="primary">pleD_8</name>
    <name evidence="2" type="ORF">ACWI_34080</name>
</gene>
<dbReference type="AlphaFoldDB" id="A0A1F2PEL8"/>
<dbReference type="EMBL" id="LKEU01000046">
    <property type="protein sequence ID" value="OFV69096.1"/>
    <property type="molecule type" value="Genomic_DNA"/>
</dbReference>
<dbReference type="STRING" id="52694.ACWI_34080"/>
<dbReference type="SMART" id="SM00897">
    <property type="entry name" value="FIST"/>
    <property type="match status" value="1"/>
</dbReference>
<dbReference type="FunFam" id="3.30.70.270:FF:000001">
    <property type="entry name" value="Diguanylate cyclase domain protein"/>
    <property type="match status" value="1"/>
</dbReference>
<dbReference type="GO" id="GO:0005886">
    <property type="term" value="C:plasma membrane"/>
    <property type="evidence" value="ECO:0007669"/>
    <property type="project" value="TreeGrafter"/>
</dbReference>
<evidence type="ECO:0000259" key="1">
    <source>
        <dbReference type="PROSITE" id="PS50887"/>
    </source>
</evidence>
<dbReference type="Gene3D" id="3.30.70.270">
    <property type="match status" value="1"/>
</dbReference>
<dbReference type="GO" id="GO:1902201">
    <property type="term" value="P:negative regulation of bacterial-type flagellum-dependent cell motility"/>
    <property type="evidence" value="ECO:0007669"/>
    <property type="project" value="TreeGrafter"/>
</dbReference>
<dbReference type="PANTHER" id="PTHR45138">
    <property type="entry name" value="REGULATORY COMPONENTS OF SENSORY TRANSDUCTION SYSTEM"/>
    <property type="match status" value="1"/>
</dbReference>
<dbReference type="Pfam" id="PF08495">
    <property type="entry name" value="FIST"/>
    <property type="match status" value="1"/>
</dbReference>
<sequence length="645" mass="72119">MRKEATINKKRDCLKMINKIISINQIETLKKWLQTEEVKNQTKRSLSVFAQIFSARSDPQWLTEIEAALRVVAPQAVIVGSSTMGEIGEGRLLTNTTVISLVFFEKTGVQGFLVDTKNQDEALVGKRLSEKIESNCQQIAGVLLLATSSSMDVSHFLKGFSAGRRGTYPVFGAGAGVYEGEQKPIVTLNHHFSSSGVVAVVFTGDDIDIVVHTYLGWEPLSKELTLTETDGLWLKTIDNQPAFEVYHRYLNIEDDENFFLNVLEFPLLVERNGVVYAKTPNEVKDHHDIKFIADIKQGESARIGYGNPAMIIQNARAIQDRVQAFHPEGIFIYSCTCRRFLLQNEVELETKAFQTIAPSAGFYTHGEIVSHEETVMLLNATMVTVSMKEGVGKPPEAVLETGPTELRTGQPCNRRDNRMIARLVKFFSRGNAGGGRKAAENGGEKLSAEAMVDPFNRQNNRIISQLVNFIKVVTAELEQANQEARLLAERDYLTQVYNRLKGHEFLQSEIARCNRYGQECAIMMIDVDFFKNVNDTYGHNIGDAVLVQLVKILTREIRTVDVLSRWGGEEFLLIMPQIDAQGAIYAAERLRTVVEKTLFTQGLRQTASFGVATYKPGESPEAFIDRADKALYEAKQLGRNCVVSK</sequence>
<protein>
    <submittedName>
        <fullName evidence="2">Response regulator PleD</fullName>
    </submittedName>
</protein>
<evidence type="ECO:0000313" key="2">
    <source>
        <dbReference type="EMBL" id="OFV69096.1"/>
    </source>
</evidence>
<dbReference type="PANTHER" id="PTHR45138:SF9">
    <property type="entry name" value="DIGUANYLATE CYCLASE DGCM-RELATED"/>
    <property type="match status" value="1"/>
</dbReference>
<dbReference type="SUPFAM" id="SSF55073">
    <property type="entry name" value="Nucleotide cyclase"/>
    <property type="match status" value="1"/>
</dbReference>
<dbReference type="Pfam" id="PF10442">
    <property type="entry name" value="FIST_C"/>
    <property type="match status" value="1"/>
</dbReference>
<accession>A0A1F2PEL8</accession>
<dbReference type="NCBIfam" id="TIGR00254">
    <property type="entry name" value="GGDEF"/>
    <property type="match status" value="1"/>
</dbReference>
<dbReference type="Proteomes" id="UP000176244">
    <property type="component" value="Unassembled WGS sequence"/>
</dbReference>
<dbReference type="GO" id="GO:0043709">
    <property type="term" value="P:cell adhesion involved in single-species biofilm formation"/>
    <property type="evidence" value="ECO:0007669"/>
    <property type="project" value="TreeGrafter"/>
</dbReference>
<dbReference type="InterPro" id="IPR029787">
    <property type="entry name" value="Nucleotide_cyclase"/>
</dbReference>
<dbReference type="PROSITE" id="PS50887">
    <property type="entry name" value="GGDEF"/>
    <property type="match status" value="1"/>
</dbReference>
<dbReference type="Pfam" id="PF00990">
    <property type="entry name" value="GGDEF"/>
    <property type="match status" value="1"/>
</dbReference>
<evidence type="ECO:0000313" key="3">
    <source>
        <dbReference type="Proteomes" id="UP000176244"/>
    </source>
</evidence>
<dbReference type="InterPro" id="IPR019494">
    <property type="entry name" value="FIST_C"/>
</dbReference>
<comment type="caution">
    <text evidence="2">The sequence shown here is derived from an EMBL/GenBank/DDBJ whole genome shotgun (WGS) entry which is preliminary data.</text>
</comment>
<proteinExistence type="predicted"/>
<dbReference type="SMART" id="SM01204">
    <property type="entry name" value="FIST_C"/>
    <property type="match status" value="1"/>
</dbReference>
<dbReference type="RefSeq" id="WP_070372650.1">
    <property type="nucleotide sequence ID" value="NZ_LKEU01000046.1"/>
</dbReference>
<name>A0A1F2PEL8_9FIRM</name>
<dbReference type="InterPro" id="IPR043128">
    <property type="entry name" value="Rev_trsase/Diguanyl_cyclase"/>
</dbReference>
<dbReference type="InterPro" id="IPR000160">
    <property type="entry name" value="GGDEF_dom"/>
</dbReference>
<dbReference type="SMART" id="SM00267">
    <property type="entry name" value="GGDEF"/>
    <property type="match status" value="1"/>
</dbReference>
<organism evidence="2 3">
    <name type="scientific">Acetobacterium wieringae</name>
    <dbReference type="NCBI Taxonomy" id="52694"/>
    <lineage>
        <taxon>Bacteria</taxon>
        <taxon>Bacillati</taxon>
        <taxon>Bacillota</taxon>
        <taxon>Clostridia</taxon>
        <taxon>Eubacteriales</taxon>
        <taxon>Eubacteriaceae</taxon>
        <taxon>Acetobacterium</taxon>
    </lineage>
</organism>
<dbReference type="OrthoDB" id="9804955at2"/>